<organism evidence="2 3">
    <name type="scientific">Streptomyces daliensis</name>
    <dbReference type="NCBI Taxonomy" id="299421"/>
    <lineage>
        <taxon>Bacteria</taxon>
        <taxon>Bacillati</taxon>
        <taxon>Actinomycetota</taxon>
        <taxon>Actinomycetes</taxon>
        <taxon>Kitasatosporales</taxon>
        <taxon>Streptomycetaceae</taxon>
        <taxon>Streptomyces</taxon>
    </lineage>
</organism>
<feature type="transmembrane region" description="Helical" evidence="1">
    <location>
        <begin position="223"/>
        <end position="241"/>
    </location>
</feature>
<reference evidence="2" key="1">
    <citation type="submission" date="2021-04" db="EMBL/GenBank/DDBJ databases">
        <title>Sequencing of actinobacteria type strains.</title>
        <authorList>
            <person name="Nguyen G.-S."/>
            <person name="Wentzel A."/>
        </authorList>
    </citation>
    <scope>NUCLEOTIDE SEQUENCE</scope>
    <source>
        <strain evidence="2">DSM 42095</strain>
    </source>
</reference>
<sequence length="281" mass="29597">MKDRSDRGGEHVSTWLLHRYARGDTGIPADEVWALEAHMETCAVCRERLAAALPGEAPTVAALLDTVRSGLGPRLDAIAPTPWRRHRWTRLSAWVTPAMAPWLAMTVGLTLIALLLDMADPDLADLGTVSPVLLLAPVLPLAGVAASWSRALDPAYELTVCAPRAGLHLLLRRTASVLAVLVPTLLVGGWLTGVSVAQWLLPAAAFTAAALALGGVIGVSRAVVALGVVWVAVILAPALATRRVPLALESDQLPVWGLLLALGVGVVTVRRNAYSALGHPR</sequence>
<keyword evidence="3" id="KW-1185">Reference proteome</keyword>
<evidence type="ECO:0000313" key="3">
    <source>
        <dbReference type="Proteomes" id="UP000675554"/>
    </source>
</evidence>
<keyword evidence="1" id="KW-0472">Membrane</keyword>
<keyword evidence="1" id="KW-0812">Transmembrane</keyword>
<accession>A0A8T4IZ91</accession>
<dbReference type="Proteomes" id="UP000675554">
    <property type="component" value="Unassembled WGS sequence"/>
</dbReference>
<proteinExistence type="predicted"/>
<evidence type="ECO:0000256" key="1">
    <source>
        <dbReference type="SAM" id="Phobius"/>
    </source>
</evidence>
<gene>
    <name evidence="2" type="ORF">KDA82_19545</name>
</gene>
<protein>
    <submittedName>
        <fullName evidence="2">Zf-HC2 domain-containing protein</fullName>
    </submittedName>
</protein>
<feature type="transmembrane region" description="Helical" evidence="1">
    <location>
        <begin position="253"/>
        <end position="273"/>
    </location>
</feature>
<feature type="transmembrane region" description="Helical" evidence="1">
    <location>
        <begin position="170"/>
        <end position="191"/>
    </location>
</feature>
<evidence type="ECO:0000313" key="2">
    <source>
        <dbReference type="EMBL" id="MBR7675177.1"/>
    </source>
</evidence>
<feature type="transmembrane region" description="Helical" evidence="1">
    <location>
        <begin position="128"/>
        <end position="149"/>
    </location>
</feature>
<keyword evidence="1" id="KW-1133">Transmembrane helix</keyword>
<comment type="caution">
    <text evidence="2">The sequence shown here is derived from an EMBL/GenBank/DDBJ whole genome shotgun (WGS) entry which is preliminary data.</text>
</comment>
<name>A0A8T4IZ91_9ACTN</name>
<feature type="transmembrane region" description="Helical" evidence="1">
    <location>
        <begin position="197"/>
        <end position="216"/>
    </location>
</feature>
<dbReference type="EMBL" id="JAGSMN010000439">
    <property type="protein sequence ID" value="MBR7675177.1"/>
    <property type="molecule type" value="Genomic_DNA"/>
</dbReference>
<dbReference type="AlphaFoldDB" id="A0A8T4IZ91"/>
<feature type="transmembrane region" description="Helical" evidence="1">
    <location>
        <begin position="94"/>
        <end position="116"/>
    </location>
</feature>